<dbReference type="InterPro" id="IPR031818">
    <property type="entry name" value="Hri1"/>
</dbReference>
<dbReference type="STRING" id="1262450.S3CJ25"/>
<evidence type="ECO:0000313" key="7">
    <source>
        <dbReference type="EMBL" id="EPE06423.1"/>
    </source>
</evidence>
<comment type="similarity">
    <text evidence="3">Belongs to the HRI1 family.</text>
</comment>
<evidence type="ECO:0000256" key="2">
    <source>
        <dbReference type="ARBA" id="ARBA00004496"/>
    </source>
</evidence>
<dbReference type="CDD" id="cd11693">
    <property type="entry name" value="HRI1_C_like"/>
    <property type="match status" value="1"/>
</dbReference>
<dbReference type="GO" id="GO:0005737">
    <property type="term" value="C:cytoplasm"/>
    <property type="evidence" value="ECO:0007669"/>
    <property type="project" value="UniProtKB-SubCell"/>
</dbReference>
<keyword evidence="8" id="KW-1185">Reference proteome</keyword>
<evidence type="ECO:0000313" key="8">
    <source>
        <dbReference type="Proteomes" id="UP000016923"/>
    </source>
</evidence>
<protein>
    <recommendedName>
        <fullName evidence="4">Protein HRI1</fullName>
    </recommendedName>
</protein>
<proteinExistence type="inferred from homology"/>
<dbReference type="OrthoDB" id="4045395at2759"/>
<keyword evidence="5" id="KW-0963">Cytoplasm</keyword>
<evidence type="ECO:0000256" key="4">
    <source>
        <dbReference type="ARBA" id="ARBA00017063"/>
    </source>
</evidence>
<dbReference type="Gene3D" id="2.40.128.320">
    <property type="entry name" value="Protein HRI1, N-terminal domain"/>
    <property type="match status" value="1"/>
</dbReference>
<dbReference type="OMA" id="TVERWEW"/>
<dbReference type="Gene3D" id="2.40.128.310">
    <property type="entry name" value="Protein HRI1, C-terminal domain"/>
    <property type="match status" value="1"/>
</dbReference>
<dbReference type="GO" id="GO:0005634">
    <property type="term" value="C:nucleus"/>
    <property type="evidence" value="ECO:0007669"/>
    <property type="project" value="UniProtKB-SubCell"/>
</dbReference>
<dbReference type="InterPro" id="IPR038744">
    <property type="entry name" value="Hri1_N"/>
</dbReference>
<dbReference type="Pfam" id="PF16815">
    <property type="entry name" value="HRI1"/>
    <property type="match status" value="1"/>
</dbReference>
<sequence length="222" mass="24081">MGISIRRSIAWLPAPHSEPTSTIVLTSPARRFIDVRITLADRSLEWGFAGTSSYAVIDDVHEKGQWCHWVDNQHELGAEVVDEGVCSQQADGSMLEVGAMVNPATGAVGDYEEVWDDLKPVGPAGDAARCIVLQHETATSRGIVELLGVYLQGVLKNASGTFVERWQWTDEDGGAWKQTFTAGDHDKSLPCETTINQAAALKEGDTLEFKGLSWTVVEVAAL</sequence>
<accession>S3CJ25</accession>
<gene>
    <name evidence="7" type="ORF">F503_02551</name>
</gene>
<organism evidence="7 8">
    <name type="scientific">Ophiostoma piceae (strain UAMH 11346)</name>
    <name type="common">Sap stain fungus</name>
    <dbReference type="NCBI Taxonomy" id="1262450"/>
    <lineage>
        <taxon>Eukaryota</taxon>
        <taxon>Fungi</taxon>
        <taxon>Dikarya</taxon>
        <taxon>Ascomycota</taxon>
        <taxon>Pezizomycotina</taxon>
        <taxon>Sordariomycetes</taxon>
        <taxon>Sordariomycetidae</taxon>
        <taxon>Ophiostomatales</taxon>
        <taxon>Ophiostomataceae</taxon>
        <taxon>Ophiostoma</taxon>
    </lineage>
</organism>
<name>S3CJ25_OPHP1</name>
<keyword evidence="6" id="KW-0539">Nucleus</keyword>
<reference evidence="7 8" key="1">
    <citation type="journal article" date="2013" name="BMC Genomics">
        <title>The genome and transcriptome of the pine saprophyte Ophiostoma piceae, and a comparison with the bark beetle-associated pine pathogen Grosmannia clavigera.</title>
        <authorList>
            <person name="Haridas S."/>
            <person name="Wang Y."/>
            <person name="Lim L."/>
            <person name="Massoumi Alamouti S."/>
            <person name="Jackman S."/>
            <person name="Docking R."/>
            <person name="Robertson G."/>
            <person name="Birol I."/>
            <person name="Bohlmann J."/>
            <person name="Breuil C."/>
        </authorList>
    </citation>
    <scope>NUCLEOTIDE SEQUENCE [LARGE SCALE GENOMIC DNA]</scope>
    <source>
        <strain evidence="7 8">UAMH 11346</strain>
    </source>
</reference>
<evidence type="ECO:0000256" key="1">
    <source>
        <dbReference type="ARBA" id="ARBA00004123"/>
    </source>
</evidence>
<dbReference type="VEuPathDB" id="FungiDB:F503_02551"/>
<comment type="subcellular location">
    <subcellularLocation>
        <location evidence="2">Cytoplasm</location>
    </subcellularLocation>
    <subcellularLocation>
        <location evidence="1">Nucleus</location>
    </subcellularLocation>
</comment>
<evidence type="ECO:0000256" key="3">
    <source>
        <dbReference type="ARBA" id="ARBA00005229"/>
    </source>
</evidence>
<dbReference type="HOGENOM" id="CLU_060351_1_0_1"/>
<dbReference type="eggNOG" id="ENOG502S8GG">
    <property type="taxonomic scope" value="Eukaryota"/>
</dbReference>
<evidence type="ECO:0000256" key="5">
    <source>
        <dbReference type="ARBA" id="ARBA00022490"/>
    </source>
</evidence>
<evidence type="ECO:0000256" key="6">
    <source>
        <dbReference type="ARBA" id="ARBA00023242"/>
    </source>
</evidence>
<dbReference type="AlphaFoldDB" id="S3CJ25"/>
<dbReference type="EMBL" id="KE148153">
    <property type="protein sequence ID" value="EPE06423.1"/>
    <property type="molecule type" value="Genomic_DNA"/>
</dbReference>
<dbReference type="CDD" id="cd11692">
    <property type="entry name" value="HRI1_N_like"/>
    <property type="match status" value="1"/>
</dbReference>
<dbReference type="InterPro" id="IPR043047">
    <property type="entry name" value="Hri1_N_sf"/>
</dbReference>
<dbReference type="Proteomes" id="UP000016923">
    <property type="component" value="Unassembled WGS sequence"/>
</dbReference>